<protein>
    <submittedName>
        <fullName evidence="1">Uncharacterized protein</fullName>
    </submittedName>
</protein>
<comment type="caution">
    <text evidence="1">The sequence shown here is derived from an EMBL/GenBank/DDBJ whole genome shotgun (WGS) entry which is preliminary data.</text>
</comment>
<accession>A0AAV4TW12</accession>
<dbReference type="AlphaFoldDB" id="A0AAV4TW12"/>
<keyword evidence="2" id="KW-1185">Reference proteome</keyword>
<gene>
    <name evidence="1" type="ORF">CDAR_254201</name>
</gene>
<organism evidence="1 2">
    <name type="scientific">Caerostris darwini</name>
    <dbReference type="NCBI Taxonomy" id="1538125"/>
    <lineage>
        <taxon>Eukaryota</taxon>
        <taxon>Metazoa</taxon>
        <taxon>Ecdysozoa</taxon>
        <taxon>Arthropoda</taxon>
        <taxon>Chelicerata</taxon>
        <taxon>Arachnida</taxon>
        <taxon>Araneae</taxon>
        <taxon>Araneomorphae</taxon>
        <taxon>Entelegynae</taxon>
        <taxon>Araneoidea</taxon>
        <taxon>Araneidae</taxon>
        <taxon>Caerostris</taxon>
    </lineage>
</organism>
<name>A0AAV4TW12_9ARAC</name>
<sequence length="85" mass="9922">MNPERKMPLANNIIMDPLLVSSKRTIAIFSRRLRRSFYASSELRRHQEKLDESSNNFSQITAYPCFVSMNLLEQLVDLFKIGETL</sequence>
<dbReference type="EMBL" id="BPLQ01010388">
    <property type="protein sequence ID" value="GIY50470.1"/>
    <property type="molecule type" value="Genomic_DNA"/>
</dbReference>
<evidence type="ECO:0000313" key="2">
    <source>
        <dbReference type="Proteomes" id="UP001054837"/>
    </source>
</evidence>
<dbReference type="Proteomes" id="UP001054837">
    <property type="component" value="Unassembled WGS sequence"/>
</dbReference>
<proteinExistence type="predicted"/>
<reference evidence="1 2" key="1">
    <citation type="submission" date="2021-06" db="EMBL/GenBank/DDBJ databases">
        <title>Caerostris darwini draft genome.</title>
        <authorList>
            <person name="Kono N."/>
            <person name="Arakawa K."/>
        </authorList>
    </citation>
    <scope>NUCLEOTIDE SEQUENCE [LARGE SCALE GENOMIC DNA]</scope>
</reference>
<evidence type="ECO:0000313" key="1">
    <source>
        <dbReference type="EMBL" id="GIY50470.1"/>
    </source>
</evidence>